<dbReference type="InterPro" id="IPR039418">
    <property type="entry name" value="LexA-like"/>
</dbReference>
<reference evidence="5 6" key="1">
    <citation type="submission" date="2017-02" db="EMBL/GenBank/DDBJ databases">
        <title>Legionella quilivanii strain from human: case report and whole genome sequencing analysis.</title>
        <authorList>
            <person name="Lalancette C."/>
            <person name="Leduc J.-M."/>
            <person name="Levesque S."/>
            <person name="Fournier E."/>
            <person name="Saoud J."/>
            <person name="Faucher S.P."/>
            <person name="Bernard K."/>
            <person name="Martineau C."/>
            <person name="Longtin J."/>
        </authorList>
    </citation>
    <scope>NUCLEOTIDE SEQUENCE [LARGE SCALE GENOMIC DNA]</scope>
    <source>
        <strain evidence="5 6">ID143958</strain>
    </source>
</reference>
<dbReference type="CDD" id="cd06529">
    <property type="entry name" value="S24_LexA-like"/>
    <property type="match status" value="1"/>
</dbReference>
<dbReference type="SMART" id="SM00530">
    <property type="entry name" value="HTH_XRE"/>
    <property type="match status" value="1"/>
</dbReference>
<evidence type="ECO:0000313" key="5">
    <source>
        <dbReference type="EMBL" id="RAP38513.1"/>
    </source>
</evidence>
<feature type="domain" description="HTH cro/C1-type" evidence="4">
    <location>
        <begin position="11"/>
        <end position="66"/>
    </location>
</feature>
<comment type="caution">
    <text evidence="5">The sequence shown here is derived from an EMBL/GenBank/DDBJ whole genome shotgun (WGS) entry which is preliminary data.</text>
</comment>
<dbReference type="Gene3D" id="2.10.109.10">
    <property type="entry name" value="Umud Fragment, subunit A"/>
    <property type="match status" value="1"/>
</dbReference>
<dbReference type="PROSITE" id="PS50943">
    <property type="entry name" value="HTH_CROC1"/>
    <property type="match status" value="1"/>
</dbReference>
<dbReference type="InterPro" id="IPR010982">
    <property type="entry name" value="Lambda_DNA-bd_dom_sf"/>
</dbReference>
<dbReference type="RefSeq" id="WP_112218157.1">
    <property type="nucleotide sequence ID" value="NZ_MVJN01000001.1"/>
</dbReference>
<dbReference type="InterPro" id="IPR001387">
    <property type="entry name" value="Cro/C1-type_HTH"/>
</dbReference>
<dbReference type="SUPFAM" id="SSF51306">
    <property type="entry name" value="LexA/Signal peptidase"/>
    <property type="match status" value="1"/>
</dbReference>
<evidence type="ECO:0000256" key="1">
    <source>
        <dbReference type="ARBA" id="ARBA00023015"/>
    </source>
</evidence>
<gene>
    <name evidence="5" type="ORF">B1207_01095</name>
</gene>
<dbReference type="Pfam" id="PF00717">
    <property type="entry name" value="Peptidase_S24"/>
    <property type="match status" value="1"/>
</dbReference>
<evidence type="ECO:0000256" key="2">
    <source>
        <dbReference type="ARBA" id="ARBA00023125"/>
    </source>
</evidence>
<accession>A0A364LN85</accession>
<dbReference type="AlphaFoldDB" id="A0A364LN85"/>
<keyword evidence="3" id="KW-0804">Transcription</keyword>
<evidence type="ECO:0000256" key="3">
    <source>
        <dbReference type="ARBA" id="ARBA00023163"/>
    </source>
</evidence>
<dbReference type="EMBL" id="MVJN01000001">
    <property type="protein sequence ID" value="RAP38513.1"/>
    <property type="molecule type" value="Genomic_DNA"/>
</dbReference>
<protein>
    <submittedName>
        <fullName evidence="5">LexA family transcriptional repressor</fullName>
    </submittedName>
</protein>
<proteinExistence type="predicted"/>
<dbReference type="InterPro" id="IPR036286">
    <property type="entry name" value="LexA/Signal_pep-like_sf"/>
</dbReference>
<dbReference type="Proteomes" id="UP000249458">
    <property type="component" value="Unassembled WGS sequence"/>
</dbReference>
<dbReference type="SUPFAM" id="SSF47413">
    <property type="entry name" value="lambda repressor-like DNA-binding domains"/>
    <property type="match status" value="1"/>
</dbReference>
<dbReference type="PANTHER" id="PTHR40661:SF3">
    <property type="entry name" value="FELS-1 PROPHAGE TRANSCRIPTIONAL REGULATOR"/>
    <property type="match status" value="1"/>
</dbReference>
<organism evidence="5 6">
    <name type="scientific">Legionella quinlivanii</name>
    <dbReference type="NCBI Taxonomy" id="45073"/>
    <lineage>
        <taxon>Bacteria</taxon>
        <taxon>Pseudomonadati</taxon>
        <taxon>Pseudomonadota</taxon>
        <taxon>Gammaproteobacteria</taxon>
        <taxon>Legionellales</taxon>
        <taxon>Legionellaceae</taxon>
        <taxon>Legionella</taxon>
    </lineage>
</organism>
<sequence>MNIKEKIGQRIKQERISKGLTRKALSELTENLKISRINNYERGERTPGPEEIKQLAQALEVSAAFLMCLSDDKQGRAKKNSHFGALIPILDFQQACNAEVAIENIRQNHNSETQKFIPVAANSSEHLSGNAFALEINDDSMAPEFRVNDKVIIDPENFPKPGDFVAAKLDEDNAVIIRKYKQLSTSKTAPEFELIALNNNWANVQITDEVSAKIIGTIIYLNRIIKA</sequence>
<dbReference type="GO" id="GO:0003677">
    <property type="term" value="F:DNA binding"/>
    <property type="evidence" value="ECO:0007669"/>
    <property type="project" value="UniProtKB-KW"/>
</dbReference>
<dbReference type="PANTHER" id="PTHR40661">
    <property type="match status" value="1"/>
</dbReference>
<keyword evidence="2" id="KW-0238">DNA-binding</keyword>
<evidence type="ECO:0000259" key="4">
    <source>
        <dbReference type="PROSITE" id="PS50943"/>
    </source>
</evidence>
<dbReference type="CDD" id="cd00093">
    <property type="entry name" value="HTH_XRE"/>
    <property type="match status" value="1"/>
</dbReference>
<name>A0A364LN85_9GAMM</name>
<dbReference type="InterPro" id="IPR015927">
    <property type="entry name" value="Peptidase_S24_S26A/B/C"/>
</dbReference>
<dbReference type="Pfam" id="PF01381">
    <property type="entry name" value="HTH_3"/>
    <property type="match status" value="1"/>
</dbReference>
<keyword evidence="1" id="KW-0805">Transcription regulation</keyword>
<dbReference type="Gene3D" id="1.10.260.40">
    <property type="entry name" value="lambda repressor-like DNA-binding domains"/>
    <property type="match status" value="1"/>
</dbReference>
<evidence type="ECO:0000313" key="6">
    <source>
        <dbReference type="Proteomes" id="UP000249458"/>
    </source>
</evidence>